<evidence type="ECO:0000256" key="2">
    <source>
        <dbReference type="ARBA" id="ARBA00022723"/>
    </source>
</evidence>
<dbReference type="HOGENOM" id="CLU_1534523_0_0_1"/>
<keyword evidence="9" id="KW-1185">Reference proteome</keyword>
<comment type="similarity">
    <text evidence="1 6">Belongs to the cytochrome P450 family.</text>
</comment>
<feature type="transmembrane region" description="Helical" evidence="7">
    <location>
        <begin position="151"/>
        <end position="170"/>
    </location>
</feature>
<dbReference type="InterPro" id="IPR002401">
    <property type="entry name" value="Cyt_P450_E_grp-I"/>
</dbReference>
<name>T1KYD1_TETUR</name>
<protein>
    <recommendedName>
        <fullName evidence="10">Cytochrome P450</fullName>
    </recommendedName>
</protein>
<keyword evidence="5 6" id="KW-0349">Heme</keyword>
<keyword evidence="7" id="KW-0472">Membrane</keyword>
<dbReference type="SUPFAM" id="SSF48264">
    <property type="entry name" value="Cytochrome P450"/>
    <property type="match status" value="1"/>
</dbReference>
<keyword evidence="7" id="KW-1133">Transmembrane helix</keyword>
<dbReference type="Pfam" id="PF00067">
    <property type="entry name" value="p450"/>
    <property type="match status" value="2"/>
</dbReference>
<dbReference type="PROSITE" id="PS00086">
    <property type="entry name" value="CYTOCHROME_P450"/>
    <property type="match status" value="1"/>
</dbReference>
<organism evidence="8 9">
    <name type="scientific">Tetranychus urticae</name>
    <name type="common">Two-spotted spider mite</name>
    <dbReference type="NCBI Taxonomy" id="32264"/>
    <lineage>
        <taxon>Eukaryota</taxon>
        <taxon>Metazoa</taxon>
        <taxon>Ecdysozoa</taxon>
        <taxon>Arthropoda</taxon>
        <taxon>Chelicerata</taxon>
        <taxon>Arachnida</taxon>
        <taxon>Acari</taxon>
        <taxon>Acariformes</taxon>
        <taxon>Trombidiformes</taxon>
        <taxon>Prostigmata</taxon>
        <taxon>Eleutherengona</taxon>
        <taxon>Raphignathae</taxon>
        <taxon>Tetranychoidea</taxon>
        <taxon>Tetranychidae</taxon>
        <taxon>Tetranychus</taxon>
    </lineage>
</organism>
<dbReference type="InterPro" id="IPR036396">
    <property type="entry name" value="Cyt_P450_sf"/>
</dbReference>
<evidence type="ECO:0000256" key="5">
    <source>
        <dbReference type="PIRSR" id="PIRSR602401-1"/>
    </source>
</evidence>
<dbReference type="EMBL" id="CAEY01000711">
    <property type="status" value="NOT_ANNOTATED_CDS"/>
    <property type="molecule type" value="Genomic_DNA"/>
</dbReference>
<dbReference type="PANTHER" id="PTHR24300:SF375">
    <property type="entry name" value="CYTOCHROME P450 FAMILY"/>
    <property type="match status" value="1"/>
</dbReference>
<keyword evidence="2 5" id="KW-0479">Metal-binding</keyword>
<evidence type="ECO:0000256" key="6">
    <source>
        <dbReference type="RuleBase" id="RU000461"/>
    </source>
</evidence>
<dbReference type="InterPro" id="IPR001128">
    <property type="entry name" value="Cyt_P450"/>
</dbReference>
<dbReference type="EnsemblMetazoa" id="tetur27g00240.1">
    <property type="protein sequence ID" value="tetur27g00240.1"/>
    <property type="gene ID" value="tetur27g00240"/>
</dbReference>
<dbReference type="GO" id="GO:0005737">
    <property type="term" value="C:cytoplasm"/>
    <property type="evidence" value="ECO:0007669"/>
    <property type="project" value="TreeGrafter"/>
</dbReference>
<proteinExistence type="inferred from homology"/>
<dbReference type="Gene3D" id="1.10.630.10">
    <property type="entry name" value="Cytochrome P450"/>
    <property type="match status" value="1"/>
</dbReference>
<evidence type="ECO:0000313" key="9">
    <source>
        <dbReference type="Proteomes" id="UP000015104"/>
    </source>
</evidence>
<dbReference type="GO" id="GO:0016712">
    <property type="term" value="F:oxidoreductase activity, acting on paired donors, with incorporation or reduction of molecular oxygen, reduced flavin or flavoprotein as one donor, and incorporation of one atom of oxygen"/>
    <property type="evidence" value="ECO:0007669"/>
    <property type="project" value="TreeGrafter"/>
</dbReference>
<keyword evidence="4 6" id="KW-0503">Monooxygenase</keyword>
<dbReference type="PRINTS" id="PR00463">
    <property type="entry name" value="EP450I"/>
</dbReference>
<accession>T1KYD1</accession>
<evidence type="ECO:0000256" key="4">
    <source>
        <dbReference type="ARBA" id="ARBA00023033"/>
    </source>
</evidence>
<keyword evidence="6" id="KW-0560">Oxidoreductase</keyword>
<keyword evidence="3 5" id="KW-0408">Iron</keyword>
<dbReference type="GO" id="GO:0020037">
    <property type="term" value="F:heme binding"/>
    <property type="evidence" value="ECO:0007669"/>
    <property type="project" value="InterPro"/>
</dbReference>
<evidence type="ECO:0000256" key="1">
    <source>
        <dbReference type="ARBA" id="ARBA00010617"/>
    </source>
</evidence>
<reference evidence="8" key="2">
    <citation type="submission" date="2015-06" db="UniProtKB">
        <authorList>
            <consortium name="EnsemblMetazoa"/>
        </authorList>
    </citation>
    <scope>IDENTIFICATION</scope>
</reference>
<dbReference type="GO" id="GO:0006805">
    <property type="term" value="P:xenobiotic metabolic process"/>
    <property type="evidence" value="ECO:0007669"/>
    <property type="project" value="TreeGrafter"/>
</dbReference>
<dbReference type="Proteomes" id="UP000015104">
    <property type="component" value="Unassembled WGS sequence"/>
</dbReference>
<dbReference type="GO" id="GO:0005506">
    <property type="term" value="F:iron ion binding"/>
    <property type="evidence" value="ECO:0007669"/>
    <property type="project" value="InterPro"/>
</dbReference>
<dbReference type="eggNOG" id="KOG0156">
    <property type="taxonomic scope" value="Eukaryota"/>
</dbReference>
<sequence>MNGLINIPAIIIDILPTIFIDTTENFDRQRMPLTMAFSHMYVALRHSSIVPLNLLRRATEDTKVGGYSIPKDSLLFKPERFLNEDKSKAIKPPYLIAFSSGKRVCPGESFAYLQLFLYLVSFLQQLRYQLNQAVLWQSMNERQYTDSLDKTMLAFYVAAISVFTNLYFYLYRDYL</sequence>
<evidence type="ECO:0000313" key="8">
    <source>
        <dbReference type="EnsemblMetazoa" id="tetur27g00240.1"/>
    </source>
</evidence>
<dbReference type="PANTHER" id="PTHR24300">
    <property type="entry name" value="CYTOCHROME P450 508A4-RELATED"/>
    <property type="match status" value="1"/>
</dbReference>
<evidence type="ECO:0000256" key="3">
    <source>
        <dbReference type="ARBA" id="ARBA00023004"/>
    </source>
</evidence>
<keyword evidence="7" id="KW-0812">Transmembrane</keyword>
<dbReference type="AlphaFoldDB" id="T1KYD1"/>
<dbReference type="InterPro" id="IPR017972">
    <property type="entry name" value="Cyt_P450_CS"/>
</dbReference>
<evidence type="ECO:0008006" key="10">
    <source>
        <dbReference type="Google" id="ProtNLM"/>
    </source>
</evidence>
<evidence type="ECO:0000256" key="7">
    <source>
        <dbReference type="SAM" id="Phobius"/>
    </source>
</evidence>
<dbReference type="GO" id="GO:0006082">
    <property type="term" value="P:organic acid metabolic process"/>
    <property type="evidence" value="ECO:0007669"/>
    <property type="project" value="TreeGrafter"/>
</dbReference>
<feature type="binding site" description="axial binding residue" evidence="5">
    <location>
        <position position="105"/>
    </location>
    <ligand>
        <name>heme</name>
        <dbReference type="ChEBI" id="CHEBI:30413"/>
    </ligand>
    <ligandPart>
        <name>Fe</name>
        <dbReference type="ChEBI" id="CHEBI:18248"/>
    </ligandPart>
</feature>
<comment type="cofactor">
    <cofactor evidence="5">
        <name>heme</name>
        <dbReference type="ChEBI" id="CHEBI:30413"/>
    </cofactor>
</comment>
<dbReference type="InterPro" id="IPR050182">
    <property type="entry name" value="Cytochrome_P450_fam2"/>
</dbReference>
<reference evidence="9" key="1">
    <citation type="submission" date="2011-08" db="EMBL/GenBank/DDBJ databases">
        <authorList>
            <person name="Rombauts S."/>
        </authorList>
    </citation>
    <scope>NUCLEOTIDE SEQUENCE</scope>
    <source>
        <strain evidence="9">London</strain>
    </source>
</reference>